<dbReference type="SUPFAM" id="SSF88713">
    <property type="entry name" value="Glycoside hydrolase/deacetylase"/>
    <property type="match status" value="1"/>
</dbReference>
<dbReference type="AlphaFoldDB" id="A0A4R4ECL3"/>
<dbReference type="OrthoDB" id="2492838at2"/>
<dbReference type="EMBL" id="SKFG01000008">
    <property type="protein sequence ID" value="TCZ77684.1"/>
    <property type="molecule type" value="Genomic_DNA"/>
</dbReference>
<gene>
    <name evidence="1" type="ORF">E0485_09365</name>
</gene>
<protein>
    <recommendedName>
        <fullName evidence="3">NodB homology domain-containing protein</fullName>
    </recommendedName>
</protein>
<dbReference type="RefSeq" id="WP_132417768.1">
    <property type="nucleotide sequence ID" value="NZ_SKFG01000008.1"/>
</dbReference>
<organism evidence="1 2">
    <name type="scientific">Paenibacillus albiflavus</name>
    <dbReference type="NCBI Taxonomy" id="2545760"/>
    <lineage>
        <taxon>Bacteria</taxon>
        <taxon>Bacillati</taxon>
        <taxon>Bacillota</taxon>
        <taxon>Bacilli</taxon>
        <taxon>Bacillales</taxon>
        <taxon>Paenibacillaceae</taxon>
        <taxon>Paenibacillus</taxon>
    </lineage>
</organism>
<sequence length="560" mass="63888">MKRMARIGIWLDLLAAEKRWKYGMNVFELYIEEILGHGGIPFTRLNTRAELEEYRPDILLVALCEEDDASLDMLTEYVHKGGILISYAGLNRMASKLNCREIRGPEVGYTELPKLYDSLTKQPLRSLQHKPWIPIQQTELPDASGIIYQNTPQGVQVASALLEFSLGEGRLIRWNVNIPYTIVGLQQGTIPIVEDGLPAADGTGSVDDGILKADDRIELDWEVDRLQTNTGMLYFAYPYADLWREVLISQVLHTAKGLGLSIPILDYWPENVEQVVLISHDSDFNLDESAEITLDLLKEYDVRATWCIIEPGYSPRLHDRIQADGHELAFHFNAMGKENGAWEQADFERQLAYIRTTTEAQIISNKNHYTRYEGWDDLFEWCETNGIMADQTRGPSKKGNVGFLFGTCHPYYPIAWADKRNRMYSVLEVGFLTPDLDHPILADTSVIVPFLEQVQRVRGVAHFLFHPLHILKQATVNAALREVIRESQARGFAFWTTEQIILWEQSRRNMTWKVTSEDAAVPENVPQGAVVWIPISDDETSIEGAVEMRFGLRCKRMMID</sequence>
<accession>A0A4R4ECL3</accession>
<reference evidence="1 2" key="1">
    <citation type="submission" date="2019-03" db="EMBL/GenBank/DDBJ databases">
        <authorList>
            <person name="Kim M.K.M."/>
        </authorList>
    </citation>
    <scope>NUCLEOTIDE SEQUENCE [LARGE SCALE GENOMIC DNA]</scope>
    <source>
        <strain evidence="1 2">18JY21-1</strain>
    </source>
</reference>
<evidence type="ECO:0008006" key="3">
    <source>
        <dbReference type="Google" id="ProtNLM"/>
    </source>
</evidence>
<evidence type="ECO:0000313" key="2">
    <source>
        <dbReference type="Proteomes" id="UP000295418"/>
    </source>
</evidence>
<comment type="caution">
    <text evidence="1">The sequence shown here is derived from an EMBL/GenBank/DDBJ whole genome shotgun (WGS) entry which is preliminary data.</text>
</comment>
<proteinExistence type="predicted"/>
<dbReference type="InterPro" id="IPR011330">
    <property type="entry name" value="Glyco_hydro/deAcase_b/a-brl"/>
</dbReference>
<dbReference type="Proteomes" id="UP000295418">
    <property type="component" value="Unassembled WGS sequence"/>
</dbReference>
<name>A0A4R4ECL3_9BACL</name>
<dbReference type="Gene3D" id="3.20.20.370">
    <property type="entry name" value="Glycoside hydrolase/deacetylase"/>
    <property type="match status" value="1"/>
</dbReference>
<keyword evidence="2" id="KW-1185">Reference proteome</keyword>
<dbReference type="GO" id="GO:0005975">
    <property type="term" value="P:carbohydrate metabolic process"/>
    <property type="evidence" value="ECO:0007669"/>
    <property type="project" value="InterPro"/>
</dbReference>
<evidence type="ECO:0000313" key="1">
    <source>
        <dbReference type="EMBL" id="TCZ77684.1"/>
    </source>
</evidence>